<feature type="compositionally biased region" description="Pro residues" evidence="1">
    <location>
        <begin position="56"/>
        <end position="66"/>
    </location>
</feature>
<dbReference type="EMBL" id="VDEP01000039">
    <property type="protein sequence ID" value="KAA1135295.1"/>
    <property type="molecule type" value="Genomic_DNA"/>
</dbReference>
<sequence>MAMLVSEDSPEDESELLSKDSAPPSAQHPPKLASEESLSSDSEDSSTSCSDATSPKNPPPPQPSSIPPNRDGRAGLYRKGLVAGRRKTLDVFRPLDFSSKTHQSIGHFPLSTDLTKQAGHSNKDSSSSSDEDGSESDLSRTDGKPLNTKKKKAENQTLDLPAHKLAGSAAFSKPTFLPPLTY</sequence>
<gene>
    <name evidence="2" type="ORF">PGT21_002710</name>
    <name evidence="3" type="ORF">PGTUg99_004263</name>
</gene>
<evidence type="ECO:0000313" key="5">
    <source>
        <dbReference type="Proteomes" id="UP000325313"/>
    </source>
</evidence>
<feature type="compositionally biased region" description="Low complexity" evidence="1">
    <location>
        <begin position="35"/>
        <end position="55"/>
    </location>
</feature>
<protein>
    <submittedName>
        <fullName evidence="2">Uncharacterized protein</fullName>
    </submittedName>
</protein>
<feature type="region of interest" description="Disordered" evidence="1">
    <location>
        <begin position="1"/>
        <end position="182"/>
    </location>
</feature>
<dbReference type="OrthoDB" id="10622086at2759"/>
<accession>A0A5B0QZH3</accession>
<evidence type="ECO:0000313" key="2">
    <source>
        <dbReference type="EMBL" id="KAA1118702.1"/>
    </source>
</evidence>
<organism evidence="2 4">
    <name type="scientific">Puccinia graminis f. sp. tritici</name>
    <dbReference type="NCBI Taxonomy" id="56615"/>
    <lineage>
        <taxon>Eukaryota</taxon>
        <taxon>Fungi</taxon>
        <taxon>Dikarya</taxon>
        <taxon>Basidiomycota</taxon>
        <taxon>Pucciniomycotina</taxon>
        <taxon>Pucciniomycetes</taxon>
        <taxon>Pucciniales</taxon>
        <taxon>Pucciniaceae</taxon>
        <taxon>Puccinia</taxon>
    </lineage>
</organism>
<dbReference type="Proteomes" id="UP000324748">
    <property type="component" value="Unassembled WGS sequence"/>
</dbReference>
<evidence type="ECO:0000313" key="3">
    <source>
        <dbReference type="EMBL" id="KAA1135295.1"/>
    </source>
</evidence>
<comment type="caution">
    <text evidence="2">The sequence shown here is derived from an EMBL/GenBank/DDBJ whole genome shotgun (WGS) entry which is preliminary data.</text>
</comment>
<dbReference type="AlphaFoldDB" id="A0A5B0QZH3"/>
<dbReference type="Proteomes" id="UP000325313">
    <property type="component" value="Unassembled WGS sequence"/>
</dbReference>
<dbReference type="EMBL" id="VSWC01000001">
    <property type="protein sequence ID" value="KAA1118702.1"/>
    <property type="molecule type" value="Genomic_DNA"/>
</dbReference>
<reference evidence="4 5" key="1">
    <citation type="submission" date="2019-05" db="EMBL/GenBank/DDBJ databases">
        <title>Emergence of the Ug99 lineage of the wheat stem rust pathogen through somatic hybridization.</title>
        <authorList>
            <person name="Li F."/>
            <person name="Upadhyaya N.M."/>
            <person name="Sperschneider J."/>
            <person name="Matny O."/>
            <person name="Nguyen-Phuc H."/>
            <person name="Mago R."/>
            <person name="Raley C."/>
            <person name="Miller M.E."/>
            <person name="Silverstein K.A.T."/>
            <person name="Henningsen E."/>
            <person name="Hirsch C.D."/>
            <person name="Visser B."/>
            <person name="Pretorius Z.A."/>
            <person name="Steffenson B.J."/>
            <person name="Schwessinger B."/>
            <person name="Dodds P.N."/>
            <person name="Figueroa M."/>
        </authorList>
    </citation>
    <scope>NUCLEOTIDE SEQUENCE [LARGE SCALE GENOMIC DNA]</scope>
    <source>
        <strain evidence="2">21-0</strain>
        <strain evidence="3 5">Ug99</strain>
    </source>
</reference>
<evidence type="ECO:0000256" key="1">
    <source>
        <dbReference type="SAM" id="MobiDB-lite"/>
    </source>
</evidence>
<proteinExistence type="predicted"/>
<evidence type="ECO:0000313" key="4">
    <source>
        <dbReference type="Proteomes" id="UP000324748"/>
    </source>
</evidence>
<name>A0A5B0QZH3_PUCGR</name>
<keyword evidence="4" id="KW-1185">Reference proteome</keyword>